<gene>
    <name evidence="3" type="ORF">Poco6gene002</name>
</gene>
<keyword evidence="4" id="KW-1185">Reference proteome</keyword>
<dbReference type="GeneID" id="18559713"/>
<dbReference type="Pfam" id="PF18454">
    <property type="entry name" value="Mtd_N"/>
    <property type="match status" value="1"/>
</dbReference>
<dbReference type="Proteomes" id="UP000001057">
    <property type="component" value="Segment"/>
</dbReference>
<dbReference type="SUPFAM" id="SSF69349">
    <property type="entry name" value="Phage fibre proteins"/>
    <property type="match status" value="1"/>
</dbReference>
<dbReference type="KEGG" id="vg:18559713"/>
<reference evidence="3 4" key="1">
    <citation type="journal article" date="2011" name="Appl. Environ. Microbiol.">
        <title>Genomic and functional analyses of Rhodococcus equi phages ReqiPepy6, ReqiPoco6, ReqiPine5, and ReqiDocB7.</title>
        <authorList>
            <person name="Summer E.J."/>
            <person name="Liu M."/>
            <person name="Gill J.J."/>
            <person name="Grant M."/>
            <person name="Chan-Cortes T.N."/>
            <person name="Ferguson L."/>
            <person name="Janes C."/>
            <person name="Lange K."/>
            <person name="Bertoli M."/>
            <person name="Moore C."/>
            <person name="Orchard R.C."/>
            <person name="Cohen N."/>
            <person name="Young R."/>
        </authorList>
    </citation>
    <scope>NUCLEOTIDE SEQUENCE [LARGE SCALE GENOMIC DNA]</scope>
</reference>
<dbReference type="InterPro" id="IPR041352">
    <property type="entry name" value="Mtd_N"/>
</dbReference>
<dbReference type="InterPro" id="IPR057996">
    <property type="entry name" value="K52_C"/>
</dbReference>
<dbReference type="OrthoDB" id="15224at10239"/>
<feature type="domain" description="Depolymerase 2 capsule K5-specific C-terminal" evidence="2">
    <location>
        <begin position="649"/>
        <end position="739"/>
    </location>
</feature>
<proteinExistence type="predicted"/>
<evidence type="ECO:0000313" key="4">
    <source>
        <dbReference type="Proteomes" id="UP000001057"/>
    </source>
</evidence>
<feature type="domain" description="Major tropism determinant N-terminal" evidence="1">
    <location>
        <begin position="7"/>
        <end position="42"/>
    </location>
</feature>
<dbReference type="RefSeq" id="YP_009012583.1">
    <property type="nucleotide sequence ID" value="NC_023694.1"/>
</dbReference>
<evidence type="ECO:0000313" key="3">
    <source>
        <dbReference type="EMBL" id="ADD81000.1"/>
    </source>
</evidence>
<dbReference type="EMBL" id="GU580942">
    <property type="protein sequence ID" value="ADD81000.1"/>
    <property type="molecule type" value="Genomic_DNA"/>
</dbReference>
<organism evidence="3 4">
    <name type="scientific">Rhodococcus phage ReqiPoco6</name>
    <dbReference type="NCBI Taxonomy" id="691964"/>
    <lineage>
        <taxon>Viruses</taxon>
        <taxon>Duplodnaviria</taxon>
        <taxon>Heunggongvirae</taxon>
        <taxon>Uroviricota</taxon>
        <taxon>Caudoviricetes</taxon>
        <taxon>Pepyhexavirus</taxon>
        <taxon>Pepyhexavirus poco6</taxon>
    </lineage>
</organism>
<protein>
    <submittedName>
        <fullName evidence="3">Tail fiber protein</fullName>
    </submittedName>
</protein>
<name>D4P7M0_9CAUD</name>
<accession>D4P7M0</accession>
<dbReference type="Pfam" id="PF25692">
    <property type="entry name" value="Phage_depo_C"/>
    <property type="match status" value="1"/>
</dbReference>
<evidence type="ECO:0000259" key="1">
    <source>
        <dbReference type="Pfam" id="PF18454"/>
    </source>
</evidence>
<sequence length="742" mass="79828">MPTLKNRRAPKSQWDSLNPILASGEIGFEFDTNRFKIGNGVSNWSSLAYFADENTLLPDSTIIQATSSRVPGLDTTGSVSASDALNSVFANAPVGSTVKMVGTYLIDKAVDIDPTKFLTIDASAATFLLHGSGTKLRCIGSFQEPYSILTISTESLVVENKTRTFTKLMLSNPPPWKVGDVVKIVANDVIPASHITSDTVKPRVGEFSVVHSVDGATVYLKTPLIENYSLNPRIARMNPGSVTMLQPTVDVTDSTLASKHVGNFFRCQALVQPRIIRPVMKRLTSMGLSMKSCLGYVIEHAVGRYALDDTANGNVGYFVHDSGCQVGRVIGGDFTAGRHAFTDGSADVAVDSTEFADYGASIDYKIIGATSRAMTAACWDTHHNSIGGEFIDCSAYPLKEESAFLLRGRKHRVINPKSYGGDTLLTVLTQVTGTWSKGESYGHELVNPWSDGTARIVVVNVRSDVNHPNVGVRQEVPNLTVQGGTHYGAVRRALVINGWVDMVGSALTKLGDYANGALYETQNSVLTFRDETIDASLVSSFGQGTQRVFYANDSDSAKHSVVKGGRLSVSASSAYITASPVPIECLINTERFDFDDIFFDTAWPSSTPIAVPDSTLIQNNIKWRSRNVHAASSVTQRSSHVVNFSNAQVSGSHRNLARSIDETLLMLVDITDSTPRTLSQLWLGKFVGQRLVIFRPGTGAAITVVNGASGRTALLGGSDKTLSSAGDSLSLIWTGTAWSQVS</sequence>
<evidence type="ECO:0000259" key="2">
    <source>
        <dbReference type="Pfam" id="PF25692"/>
    </source>
</evidence>